<evidence type="ECO:0000313" key="3">
    <source>
        <dbReference type="Proteomes" id="UP000237271"/>
    </source>
</evidence>
<dbReference type="Gene3D" id="1.10.150.130">
    <property type="match status" value="1"/>
</dbReference>
<name>A0A2P4X4I2_9STRA</name>
<keyword evidence="3" id="KW-1185">Reference proteome</keyword>
<dbReference type="AlphaFoldDB" id="A0A2P4X4I2"/>
<dbReference type="EMBL" id="NCKW01016866">
    <property type="protein sequence ID" value="POM60457.1"/>
    <property type="molecule type" value="Genomic_DNA"/>
</dbReference>
<proteinExistence type="predicted"/>
<evidence type="ECO:0000313" key="2">
    <source>
        <dbReference type="EMBL" id="POM60457.1"/>
    </source>
</evidence>
<keyword evidence="1" id="KW-0238">DNA-binding</keyword>
<comment type="caution">
    <text evidence="2">The sequence shown here is derived from an EMBL/GenBank/DDBJ whole genome shotgun (WGS) entry which is preliminary data.</text>
</comment>
<dbReference type="SUPFAM" id="SSF47823">
    <property type="entry name" value="lambda integrase-like, N-terminal domain"/>
    <property type="match status" value="1"/>
</dbReference>
<accession>A0A2P4X4I2</accession>
<dbReference type="InterPro" id="IPR010998">
    <property type="entry name" value="Integrase_recombinase_N"/>
</dbReference>
<organism evidence="2 3">
    <name type="scientific">Phytophthora palmivora</name>
    <dbReference type="NCBI Taxonomy" id="4796"/>
    <lineage>
        <taxon>Eukaryota</taxon>
        <taxon>Sar</taxon>
        <taxon>Stramenopiles</taxon>
        <taxon>Oomycota</taxon>
        <taxon>Peronosporomycetes</taxon>
        <taxon>Peronosporales</taxon>
        <taxon>Peronosporaceae</taxon>
        <taxon>Phytophthora</taxon>
    </lineage>
</organism>
<reference evidence="2 3" key="1">
    <citation type="journal article" date="2017" name="Genome Biol. Evol.">
        <title>Phytophthora megakarya and P. palmivora, closely related causal agents of cacao black pod rot, underwent increases in genome sizes and gene numbers by different mechanisms.</title>
        <authorList>
            <person name="Ali S.S."/>
            <person name="Shao J."/>
            <person name="Lary D.J."/>
            <person name="Kronmiller B."/>
            <person name="Shen D."/>
            <person name="Strem M.D."/>
            <person name="Amoako-Attah I."/>
            <person name="Akrofi A.Y."/>
            <person name="Begoude B.A."/>
            <person name="Ten Hoopen G.M."/>
            <person name="Coulibaly K."/>
            <person name="Kebe B.I."/>
            <person name="Melnick R.L."/>
            <person name="Guiltinan M.J."/>
            <person name="Tyler B.M."/>
            <person name="Meinhardt L.W."/>
            <person name="Bailey B.A."/>
        </authorList>
    </citation>
    <scope>NUCLEOTIDE SEQUENCE [LARGE SCALE GENOMIC DNA]</scope>
    <source>
        <strain evidence="3">sbr112.9</strain>
    </source>
</reference>
<evidence type="ECO:0000256" key="1">
    <source>
        <dbReference type="ARBA" id="ARBA00023125"/>
    </source>
</evidence>
<protein>
    <submittedName>
        <fullName evidence="2">Uncharacterized protein</fullName>
    </submittedName>
</protein>
<dbReference type="OrthoDB" id="167975at2759"/>
<gene>
    <name evidence="2" type="ORF">PHPALM_30694</name>
</gene>
<dbReference type="Proteomes" id="UP000237271">
    <property type="component" value="Unassembled WGS sequence"/>
</dbReference>
<dbReference type="GO" id="GO:0003677">
    <property type="term" value="F:DNA binding"/>
    <property type="evidence" value="ECO:0007669"/>
    <property type="project" value="UniProtKB-KW"/>
</dbReference>
<sequence>MATGSRIQDIEEDLSNILQDLQSQSLVQSSRVKYAITWNQWQMWCNMLGFSVLPPPQTSLRSYQLAHFGAHCWKFGWNTETKGNAASTVVAKLSHIAWHHRRRLGFTAGLSDGHKLALNGMRRQEAGTSRMSPAQSTCYRPCTTPLTSANPATALYGGLRSWGFSFYSADQNISLSGKKIYEFILTRVDISFIDKMTRPGTHLTRSGKSQSNVAGVKTTNVHDPSGFAQFTLHGFLSSIIANFFFQPRSRSAQLFRDQLCKFETFHSCTRQQRYRQVKSLHTLVLIHYAAVEHQRLLQQKPTALL</sequence>